<gene>
    <name evidence="1" type="ORF">H2198_008116</name>
</gene>
<reference evidence="1" key="1">
    <citation type="submission" date="2022-10" db="EMBL/GenBank/DDBJ databases">
        <title>Culturing micro-colonial fungi from biological soil crusts in the Mojave desert and describing Neophaeococcomyces mojavensis, and introducing the new genera and species Taxawa tesnikishii.</title>
        <authorList>
            <person name="Kurbessoian T."/>
            <person name="Stajich J.E."/>
        </authorList>
    </citation>
    <scope>NUCLEOTIDE SEQUENCE</scope>
    <source>
        <strain evidence="1">JES_112</strain>
    </source>
</reference>
<dbReference type="EMBL" id="JAPDRQ010000189">
    <property type="protein sequence ID" value="KAJ9652636.1"/>
    <property type="molecule type" value="Genomic_DNA"/>
</dbReference>
<accession>A0ACC2ZYG2</accession>
<sequence length="419" mass="47443">MAPVAIEPTPVASHLLGHTKYDMPTKQYATKVTKSQIETYQGYDHVHWYVGNAKQAAAFYVTRMGFQRVAYRGLETGSRATASHVVSNGKVIFVFTSPLYAPNSKQQNLTKEDRELLKEVHEHLTQHGDAVKDVSFEVDDVEALYAAAVGRGARAVSAPKTISDNSGFVKMATIQTYGDTTHTLIERHGYRGVFLPGYRELTEQDPISKFLPAIGLEVVDHCVGNQDWNEMDNACDYYEKVLGFHRFWSVDDKDICTDYSALKSVVMASPDERIKMPINEPALGKKKSQIEEYIDFYGGAGVQHIALRTENIIRDVTNLKERGIEFITVPDTYYEQMTKRLEKAGLKISQDFETLKKLGILIDFDENGYLLQLFTKHLMDRPTVFIEIIYRNNFSGFGAGNFKSLFEAIEREQMARGTW</sequence>
<protein>
    <submittedName>
        <fullName evidence="1">Uncharacterized protein</fullName>
    </submittedName>
</protein>
<evidence type="ECO:0000313" key="1">
    <source>
        <dbReference type="EMBL" id="KAJ9652636.1"/>
    </source>
</evidence>
<comment type="caution">
    <text evidence="1">The sequence shown here is derived from an EMBL/GenBank/DDBJ whole genome shotgun (WGS) entry which is preliminary data.</text>
</comment>
<proteinExistence type="predicted"/>
<name>A0ACC2ZYG2_9EURO</name>
<dbReference type="Proteomes" id="UP001172386">
    <property type="component" value="Unassembled WGS sequence"/>
</dbReference>
<keyword evidence="2" id="KW-1185">Reference proteome</keyword>
<evidence type="ECO:0000313" key="2">
    <source>
        <dbReference type="Proteomes" id="UP001172386"/>
    </source>
</evidence>
<organism evidence="1 2">
    <name type="scientific">Neophaeococcomyces mojaviensis</name>
    <dbReference type="NCBI Taxonomy" id="3383035"/>
    <lineage>
        <taxon>Eukaryota</taxon>
        <taxon>Fungi</taxon>
        <taxon>Dikarya</taxon>
        <taxon>Ascomycota</taxon>
        <taxon>Pezizomycotina</taxon>
        <taxon>Eurotiomycetes</taxon>
        <taxon>Chaetothyriomycetidae</taxon>
        <taxon>Chaetothyriales</taxon>
        <taxon>Chaetothyriales incertae sedis</taxon>
        <taxon>Neophaeococcomyces</taxon>
    </lineage>
</organism>